<dbReference type="EMBL" id="HBNR01044717">
    <property type="protein sequence ID" value="CAE4605420.1"/>
    <property type="molecule type" value="Transcribed_RNA"/>
</dbReference>
<dbReference type="SUPFAM" id="SSF47473">
    <property type="entry name" value="EF-hand"/>
    <property type="match status" value="3"/>
</dbReference>
<feature type="domain" description="EF-hand" evidence="5">
    <location>
        <begin position="199"/>
        <end position="222"/>
    </location>
</feature>
<feature type="domain" description="EF-hand" evidence="5">
    <location>
        <begin position="570"/>
        <end position="593"/>
    </location>
</feature>
<dbReference type="InterPro" id="IPR018247">
    <property type="entry name" value="EF_Hand_1_Ca_BS"/>
</dbReference>
<sequence>MHRSAAVAVPGSPSSPSSPEGRVGDLRRVPPSTESISGPWWRPRRRPHLSKTKLTSSSGDFLERQGKDDVTMRRRGLALLQREFVQENRAVDEASFLGAHGAEGFRQHLRRKYGSSLAGWRALDWDCSGMLSLNEFCAACRRMGFHGNLKQLWSELDTNGNGFVSMMEIDPEAGNYIARFKLALMHEYGDMLTAWQKGIDTNGNGIIDEREIRKCCERLKLDLDPRKLFEMLRSGPKDRGMTLQQFDTDAWRRFSTGDFGGLLSKPNSEFLDDFPPLGEEIPVPLEVMYHTQRDGIRKWRQTLFLRDRAWIERAASQNTKYRAGVNMDNFRDALRRRHRSLLCAWRKALDPDGRGRISFGEFVMALGHLSINGELRSLWEKLDPEARGYITFGDLDPDVGSALSELQAKFTEKHGNLLLAWLKGIDPAGNGFVSAEQFTGACADAGFKGDCKSLFHAMLPDTGRTSLTLKDFDTKAHLAYSRGDFRMLVDAGMASTQSSSSRASVSFYERQKNTFAAEVLQARKLAETDEFAKTCRWSSPRDGFEDTQEDFEGLCKRKYGSIVSAWRNCLDYNGTGRLTFCEFCKALRLLGYSGNVKKVWRQYDPTGTGCVALRDLDPVADEIVSSFLHLLTDRYGDVDSAWVLGLRKPLSASITEVEFAEACTALGYEHNPRVLFKALLPVRGRHELRIWDVDPQASRQRLTSPTSSPKVGVLRLTSSVSEGALLSEQGDSVSPL</sequence>
<evidence type="ECO:0000256" key="1">
    <source>
        <dbReference type="ARBA" id="ARBA00022723"/>
    </source>
</evidence>
<feature type="compositionally biased region" description="Basic residues" evidence="4">
    <location>
        <begin position="42"/>
        <end position="51"/>
    </location>
</feature>
<evidence type="ECO:0000256" key="4">
    <source>
        <dbReference type="SAM" id="MobiDB-lite"/>
    </source>
</evidence>
<feature type="domain" description="EF-hand" evidence="5">
    <location>
        <begin position="120"/>
        <end position="146"/>
    </location>
</feature>
<dbReference type="InterPro" id="IPR002048">
    <property type="entry name" value="EF_hand_dom"/>
</dbReference>
<proteinExistence type="predicted"/>
<dbReference type="InterPro" id="IPR011992">
    <property type="entry name" value="EF-hand-dom_pair"/>
</dbReference>
<feature type="compositionally biased region" description="Low complexity" evidence="4">
    <location>
        <begin position="1"/>
        <end position="21"/>
    </location>
</feature>
<evidence type="ECO:0000256" key="2">
    <source>
        <dbReference type="ARBA" id="ARBA00022737"/>
    </source>
</evidence>
<keyword evidence="1" id="KW-0479">Metal-binding</keyword>
<dbReference type="PANTHER" id="PTHR10891">
    <property type="entry name" value="EF-HAND CALCIUM-BINDING DOMAIN CONTAINING PROTEIN"/>
    <property type="match status" value="1"/>
</dbReference>
<keyword evidence="3" id="KW-0106">Calcium</keyword>
<evidence type="ECO:0000313" key="6">
    <source>
        <dbReference type="EMBL" id="CAE4605420.1"/>
    </source>
</evidence>
<dbReference type="GO" id="GO:0005509">
    <property type="term" value="F:calcium ion binding"/>
    <property type="evidence" value="ECO:0007669"/>
    <property type="project" value="InterPro"/>
</dbReference>
<dbReference type="AlphaFoldDB" id="A0A7S4R745"/>
<accession>A0A7S4R745</accession>
<dbReference type="InterPro" id="IPR039647">
    <property type="entry name" value="EF_hand_pair_protein_CML-like"/>
</dbReference>
<protein>
    <recommendedName>
        <fullName evidence="5">EF-hand domain-containing protein</fullName>
    </recommendedName>
</protein>
<organism evidence="6">
    <name type="scientific">Alexandrium monilatum</name>
    <dbReference type="NCBI Taxonomy" id="311494"/>
    <lineage>
        <taxon>Eukaryota</taxon>
        <taxon>Sar</taxon>
        <taxon>Alveolata</taxon>
        <taxon>Dinophyceae</taxon>
        <taxon>Gonyaulacales</taxon>
        <taxon>Pyrocystaceae</taxon>
        <taxon>Alexandrium</taxon>
    </lineage>
</organism>
<gene>
    <name evidence="6" type="ORF">AMON00008_LOCUS31126</name>
</gene>
<evidence type="ECO:0000256" key="3">
    <source>
        <dbReference type="ARBA" id="ARBA00022837"/>
    </source>
</evidence>
<dbReference type="SMART" id="SM00054">
    <property type="entry name" value="EFh"/>
    <property type="match status" value="7"/>
</dbReference>
<feature type="region of interest" description="Disordered" evidence="4">
    <location>
        <begin position="1"/>
        <end position="66"/>
    </location>
</feature>
<evidence type="ECO:0000259" key="5">
    <source>
        <dbReference type="PROSITE" id="PS50222"/>
    </source>
</evidence>
<dbReference type="Gene3D" id="1.10.238.10">
    <property type="entry name" value="EF-hand"/>
    <property type="match status" value="2"/>
</dbReference>
<dbReference type="PROSITE" id="PS00018">
    <property type="entry name" value="EF_HAND_1"/>
    <property type="match status" value="3"/>
</dbReference>
<dbReference type="PROSITE" id="PS50222">
    <property type="entry name" value="EF_HAND_2"/>
    <property type="match status" value="4"/>
</dbReference>
<keyword evidence="2" id="KW-0677">Repeat</keyword>
<name>A0A7S4R745_9DINO</name>
<feature type="domain" description="EF-hand" evidence="5">
    <location>
        <begin position="347"/>
        <end position="372"/>
    </location>
</feature>
<reference evidence="6" key="1">
    <citation type="submission" date="2021-01" db="EMBL/GenBank/DDBJ databases">
        <authorList>
            <person name="Corre E."/>
            <person name="Pelletier E."/>
            <person name="Niang G."/>
            <person name="Scheremetjew M."/>
            <person name="Finn R."/>
            <person name="Kale V."/>
            <person name="Holt S."/>
            <person name="Cochrane G."/>
            <person name="Meng A."/>
            <person name="Brown T."/>
            <person name="Cohen L."/>
        </authorList>
    </citation>
    <scope>NUCLEOTIDE SEQUENCE</scope>
    <source>
        <strain evidence="6">CCMP3105</strain>
    </source>
</reference>